<dbReference type="GO" id="GO:0000105">
    <property type="term" value="P:L-histidine biosynthetic process"/>
    <property type="evidence" value="ECO:0007669"/>
    <property type="project" value="UniProtKB-UniRule"/>
</dbReference>
<dbReference type="InterPro" id="IPR015424">
    <property type="entry name" value="PyrdxlP-dep_Trfase"/>
</dbReference>
<feature type="modified residue" description="N6-(pyridoxal phosphate)lysine" evidence="7">
    <location>
        <position position="210"/>
    </location>
</feature>
<keyword evidence="5 7" id="KW-0663">Pyridoxal phosphate</keyword>
<dbReference type="NCBIfam" id="TIGR01141">
    <property type="entry name" value="hisC"/>
    <property type="match status" value="1"/>
</dbReference>
<comment type="pathway">
    <text evidence="7">Amino-acid biosynthesis; L-histidine biosynthesis; L-histidine from 5-phospho-alpha-D-ribose 1-diphosphate: step 7/9.</text>
</comment>
<proteinExistence type="inferred from homology"/>
<dbReference type="PANTHER" id="PTHR43643:SF3">
    <property type="entry name" value="HISTIDINOL-PHOSPHATE AMINOTRANSFERASE"/>
    <property type="match status" value="1"/>
</dbReference>
<gene>
    <name evidence="7" type="primary">hisC</name>
    <name evidence="9" type="ORF">OPHB3_0526</name>
</gene>
<dbReference type="CDD" id="cd00609">
    <property type="entry name" value="AAT_like"/>
    <property type="match status" value="1"/>
</dbReference>
<reference evidence="10" key="1">
    <citation type="submission" date="2015-07" db="EMBL/GenBank/DDBJ databases">
        <title>Draft Genome Sequence of Oceanobacillus picturae Heshi-B3 that Was Isolated from Fermented Rice Bran with Aging Salted Mackerel, Which Was Named Heshiko as Traditional Fermented Seafood in Japan.</title>
        <authorList>
            <person name="Akuzawa S."/>
            <person name="Nakagawa J."/>
            <person name="Kanekatsu T."/>
            <person name="Kanesaki Y."/>
            <person name="Suzuki T."/>
        </authorList>
    </citation>
    <scope>NUCLEOTIDE SEQUENCE [LARGE SCALE GENOMIC DNA]</scope>
    <source>
        <strain evidence="10">Heshi-B3</strain>
    </source>
</reference>
<dbReference type="InterPro" id="IPR015422">
    <property type="entry name" value="PyrdxlP-dep_Trfase_small"/>
</dbReference>
<dbReference type="Gene3D" id="3.40.640.10">
    <property type="entry name" value="Type I PLP-dependent aspartate aminotransferase-like (Major domain)"/>
    <property type="match status" value="1"/>
</dbReference>
<dbReference type="InterPro" id="IPR005861">
    <property type="entry name" value="HisP_aminotrans"/>
</dbReference>
<evidence type="ECO:0000256" key="5">
    <source>
        <dbReference type="ARBA" id="ARBA00022898"/>
    </source>
</evidence>
<comment type="cofactor">
    <cofactor evidence="1 7">
        <name>pyridoxal 5'-phosphate</name>
        <dbReference type="ChEBI" id="CHEBI:597326"/>
    </cofactor>
</comment>
<dbReference type="Gene3D" id="3.90.1150.10">
    <property type="entry name" value="Aspartate Aminotransferase, domain 1"/>
    <property type="match status" value="1"/>
</dbReference>
<comment type="similarity">
    <text evidence="7">Belongs to the class-II pyridoxal-phosphate-dependent aminotransferase family. Histidinol-phosphate aminotransferase subfamily.</text>
</comment>
<protein>
    <recommendedName>
        <fullName evidence="7">Histidinol-phosphate aminotransferase</fullName>
        <ecNumber evidence="7">2.6.1.9</ecNumber>
    </recommendedName>
    <alternativeName>
        <fullName evidence="7">Imidazole acetol-phosphate transaminase</fullName>
    </alternativeName>
</protein>
<keyword evidence="7" id="KW-0028">Amino-acid biosynthesis</keyword>
<evidence type="ECO:0000256" key="1">
    <source>
        <dbReference type="ARBA" id="ARBA00001933"/>
    </source>
</evidence>
<evidence type="ECO:0000313" key="10">
    <source>
        <dbReference type="Proteomes" id="UP000052946"/>
    </source>
</evidence>
<organism evidence="9 10">
    <name type="scientific">Oceanobacillus picturae</name>
    <dbReference type="NCBI Taxonomy" id="171693"/>
    <lineage>
        <taxon>Bacteria</taxon>
        <taxon>Bacillati</taxon>
        <taxon>Bacillota</taxon>
        <taxon>Bacilli</taxon>
        <taxon>Bacillales</taxon>
        <taxon>Bacillaceae</taxon>
        <taxon>Oceanobacillus</taxon>
    </lineage>
</organism>
<keyword evidence="6 7" id="KW-0368">Histidine biosynthesis</keyword>
<sequence>MSRFWSKATLRCEPYVPGEQLNQPGIIKLNTNENPYPPSPAVVRAIEQEATNSLNLYPSPTADQLKKRIADLHGLKKEQVFVGNGSDEVLAFSFMAFFDQDKTIRFPDISYSFYPVYARLFNIPFETVPLQADFTIPKEAFFQSQGGVIFPNPNAPTSIYLELGSIEEIAAQNPNQVVIIDEAYIDFASDSAVRLVQDYENILVIQTMSKSKSLAGLRVGYALGNEDLISGLTRIKDSFNSYTLDRLAISGAEAAFQATDYYADMTEKVKTTREWTISAMNQRGFTVLPSQTNFIFTTHETIPAEELYERLKESGILIRYFNKPRIENYVRITIGTDEEMQQLFHQLDQIIIEAT</sequence>
<evidence type="ECO:0000256" key="6">
    <source>
        <dbReference type="ARBA" id="ARBA00023102"/>
    </source>
</evidence>
<comment type="caution">
    <text evidence="9">The sequence shown here is derived from an EMBL/GenBank/DDBJ whole genome shotgun (WGS) entry which is preliminary data.</text>
</comment>
<dbReference type="Proteomes" id="UP000052946">
    <property type="component" value="Unassembled WGS sequence"/>
</dbReference>
<evidence type="ECO:0000256" key="2">
    <source>
        <dbReference type="ARBA" id="ARBA00011738"/>
    </source>
</evidence>
<evidence type="ECO:0000256" key="4">
    <source>
        <dbReference type="ARBA" id="ARBA00022679"/>
    </source>
</evidence>
<dbReference type="OrthoDB" id="9813612at2"/>
<dbReference type="UniPathway" id="UPA00031">
    <property type="reaction ID" value="UER00012"/>
</dbReference>
<dbReference type="PANTHER" id="PTHR43643">
    <property type="entry name" value="HISTIDINOL-PHOSPHATE AMINOTRANSFERASE 2"/>
    <property type="match status" value="1"/>
</dbReference>
<dbReference type="EMBL" id="BBXV01000008">
    <property type="protein sequence ID" value="GAQ16602.1"/>
    <property type="molecule type" value="Genomic_DNA"/>
</dbReference>
<dbReference type="SUPFAM" id="SSF53383">
    <property type="entry name" value="PLP-dependent transferases"/>
    <property type="match status" value="1"/>
</dbReference>
<feature type="domain" description="Aminotransferase class I/classII large" evidence="8">
    <location>
        <begin position="26"/>
        <end position="345"/>
    </location>
</feature>
<dbReference type="GO" id="GO:0030170">
    <property type="term" value="F:pyridoxal phosphate binding"/>
    <property type="evidence" value="ECO:0007669"/>
    <property type="project" value="InterPro"/>
</dbReference>
<dbReference type="HAMAP" id="MF_01023">
    <property type="entry name" value="HisC_aminotrans_2"/>
    <property type="match status" value="1"/>
</dbReference>
<evidence type="ECO:0000259" key="8">
    <source>
        <dbReference type="Pfam" id="PF00155"/>
    </source>
</evidence>
<accession>A0A0U9H1Y4</accession>
<dbReference type="InterPro" id="IPR050106">
    <property type="entry name" value="HistidinolP_aminotransfase"/>
</dbReference>
<dbReference type="AlphaFoldDB" id="A0A0U9H1Y4"/>
<dbReference type="Pfam" id="PF00155">
    <property type="entry name" value="Aminotran_1_2"/>
    <property type="match status" value="1"/>
</dbReference>
<keyword evidence="4 7" id="KW-0808">Transferase</keyword>
<dbReference type="InterPro" id="IPR004839">
    <property type="entry name" value="Aminotransferase_I/II_large"/>
</dbReference>
<dbReference type="RefSeq" id="WP_058949310.1">
    <property type="nucleotide sequence ID" value="NZ_BBXV01000008.1"/>
</dbReference>
<keyword evidence="3 7" id="KW-0032">Aminotransferase</keyword>
<reference evidence="9 10" key="2">
    <citation type="journal article" date="2016" name="Genome Announc.">
        <title>Draft Genome Sequence of Oceanobacillus picturae Heshi-B3, Isolated from Fermented Rice Bran in a Traditional Japanese Seafood Dish.</title>
        <authorList>
            <person name="Akuzawa S."/>
            <person name="Nagaoka J."/>
            <person name="Kanekatsu M."/>
            <person name="Kanesaki Y."/>
            <person name="Suzuki T."/>
        </authorList>
    </citation>
    <scope>NUCLEOTIDE SEQUENCE [LARGE SCALE GENOMIC DNA]</scope>
    <source>
        <strain evidence="9 10">Heshi-B3</strain>
    </source>
</reference>
<comment type="catalytic activity">
    <reaction evidence="7">
        <text>L-histidinol phosphate + 2-oxoglutarate = 3-(imidazol-4-yl)-2-oxopropyl phosphate + L-glutamate</text>
        <dbReference type="Rhea" id="RHEA:23744"/>
        <dbReference type="ChEBI" id="CHEBI:16810"/>
        <dbReference type="ChEBI" id="CHEBI:29985"/>
        <dbReference type="ChEBI" id="CHEBI:57766"/>
        <dbReference type="ChEBI" id="CHEBI:57980"/>
        <dbReference type="EC" id="2.6.1.9"/>
    </reaction>
</comment>
<evidence type="ECO:0000256" key="3">
    <source>
        <dbReference type="ARBA" id="ARBA00022576"/>
    </source>
</evidence>
<dbReference type="EC" id="2.6.1.9" evidence="7"/>
<evidence type="ECO:0000313" key="9">
    <source>
        <dbReference type="EMBL" id="GAQ16602.1"/>
    </source>
</evidence>
<comment type="subunit">
    <text evidence="2 7">Homodimer.</text>
</comment>
<name>A0A0U9H1Y4_9BACI</name>
<dbReference type="GO" id="GO:0004400">
    <property type="term" value="F:histidinol-phosphate transaminase activity"/>
    <property type="evidence" value="ECO:0007669"/>
    <property type="project" value="UniProtKB-UniRule"/>
</dbReference>
<dbReference type="InterPro" id="IPR015421">
    <property type="entry name" value="PyrdxlP-dep_Trfase_major"/>
</dbReference>
<evidence type="ECO:0000256" key="7">
    <source>
        <dbReference type="HAMAP-Rule" id="MF_01023"/>
    </source>
</evidence>